<feature type="transmembrane region" description="Helical" evidence="1">
    <location>
        <begin position="20"/>
        <end position="40"/>
    </location>
</feature>
<reference evidence="3" key="1">
    <citation type="journal article" date="2013" name="Genome Announc.">
        <title>Whole-Genome Sequencing of Lactobacillus shenzhenensis Strain LY-73T.</title>
        <authorList>
            <person name="Lin Z."/>
            <person name="Liu Z."/>
            <person name="Yang R."/>
            <person name="Zou Y."/>
            <person name="Wan D."/>
            <person name="Chen J."/>
            <person name="Guo M."/>
            <person name="Zhao J."/>
            <person name="Fang C."/>
            <person name="Yang R."/>
            <person name="Liu F."/>
        </authorList>
    </citation>
    <scope>NUCLEOTIDE SEQUENCE [LARGE SCALE GENOMIC DNA]</scope>
    <source>
        <strain evidence="3">LY-73</strain>
    </source>
</reference>
<evidence type="ECO:0000313" key="2">
    <source>
        <dbReference type="EMBL" id="ERL65785.1"/>
    </source>
</evidence>
<accession>U4TQR3</accession>
<evidence type="ECO:0000313" key="3">
    <source>
        <dbReference type="Proteomes" id="UP000030647"/>
    </source>
</evidence>
<dbReference type="HOGENOM" id="CLU_125416_1_1_9"/>
<organism evidence="2 3">
    <name type="scientific">Schleiferilactobacillus shenzhenensis LY-73</name>
    <dbReference type="NCBI Taxonomy" id="1231336"/>
    <lineage>
        <taxon>Bacteria</taxon>
        <taxon>Bacillati</taxon>
        <taxon>Bacillota</taxon>
        <taxon>Bacilli</taxon>
        <taxon>Lactobacillales</taxon>
        <taxon>Lactobacillaceae</taxon>
        <taxon>Schleiferilactobacillus</taxon>
    </lineage>
</organism>
<evidence type="ECO:0000256" key="1">
    <source>
        <dbReference type="SAM" id="Phobius"/>
    </source>
</evidence>
<dbReference type="InterPro" id="IPR021707">
    <property type="entry name" value="DUF3290"/>
</dbReference>
<dbReference type="AlphaFoldDB" id="U4TQR3"/>
<dbReference type="STRING" id="1231336.L248_1861"/>
<keyword evidence="1" id="KW-0812">Transmembrane</keyword>
<evidence type="ECO:0008006" key="4">
    <source>
        <dbReference type="Google" id="ProtNLM"/>
    </source>
</evidence>
<keyword evidence="1" id="KW-0472">Membrane</keyword>
<sequence length="156" mass="17673">MTQLWTYSYFTSHTGNQFDWLRYGVTGVVIVVTVALMLNYLRHRDSARNRDLLVLSLLVAALAVAIQISDIQQNYQLTNSNNNNALIMRRFMKDVAKKKDVPPAAIAANMTWLGTGLVLKVDADYYAVTFNNDSSITSYTLTKTTLLNQKVQYIKE</sequence>
<feature type="transmembrane region" description="Helical" evidence="1">
    <location>
        <begin position="52"/>
        <end position="69"/>
    </location>
</feature>
<dbReference type="Proteomes" id="UP000030647">
    <property type="component" value="Unassembled WGS sequence"/>
</dbReference>
<gene>
    <name evidence="2" type="ORF">L248_1861</name>
</gene>
<keyword evidence="3" id="KW-1185">Reference proteome</keyword>
<dbReference type="Pfam" id="PF11694">
    <property type="entry name" value="DUF3290"/>
    <property type="match status" value="1"/>
</dbReference>
<proteinExistence type="predicted"/>
<keyword evidence="1" id="KW-1133">Transmembrane helix</keyword>
<protein>
    <recommendedName>
        <fullName evidence="4">DUF3290 domain-containing protein</fullName>
    </recommendedName>
</protein>
<name>U4TQR3_9LACO</name>
<dbReference type="RefSeq" id="WP_022528728.1">
    <property type="nucleotide sequence ID" value="NZ_KI271584.1"/>
</dbReference>
<dbReference type="EMBL" id="KI271584">
    <property type="protein sequence ID" value="ERL65785.1"/>
    <property type="molecule type" value="Genomic_DNA"/>
</dbReference>